<proteinExistence type="predicted"/>
<dbReference type="RefSeq" id="WP_183212699.1">
    <property type="nucleotide sequence ID" value="NZ_JACHOR010000002.1"/>
</dbReference>
<comment type="caution">
    <text evidence="2">The sequence shown here is derived from an EMBL/GenBank/DDBJ whole genome shotgun (WGS) entry which is preliminary data.</text>
</comment>
<dbReference type="InterPro" id="IPR019533">
    <property type="entry name" value="Peptidase_S26"/>
</dbReference>
<accession>A0A7W9FDZ9</accession>
<keyword evidence="2" id="KW-0378">Hydrolase</keyword>
<feature type="domain" description="Peptidase S26" evidence="1">
    <location>
        <begin position="13"/>
        <end position="166"/>
    </location>
</feature>
<dbReference type="GO" id="GO:0004252">
    <property type="term" value="F:serine-type endopeptidase activity"/>
    <property type="evidence" value="ECO:0007669"/>
    <property type="project" value="InterPro"/>
</dbReference>
<name>A0A7W9FDZ9_9CAUL</name>
<dbReference type="InterPro" id="IPR036286">
    <property type="entry name" value="LexA/Signal_pep-like_sf"/>
</dbReference>
<dbReference type="CDD" id="cd06530">
    <property type="entry name" value="S26_SPase_I"/>
    <property type="match status" value="1"/>
</dbReference>
<dbReference type="Gene3D" id="2.10.109.10">
    <property type="entry name" value="Umud Fragment, subunit A"/>
    <property type="match status" value="1"/>
</dbReference>
<evidence type="ECO:0000313" key="3">
    <source>
        <dbReference type="Proteomes" id="UP000545037"/>
    </source>
</evidence>
<dbReference type="GO" id="GO:0006465">
    <property type="term" value="P:signal peptide processing"/>
    <property type="evidence" value="ECO:0007669"/>
    <property type="project" value="InterPro"/>
</dbReference>
<dbReference type="AlphaFoldDB" id="A0A7W9FDZ9"/>
<dbReference type="Pfam" id="PF10502">
    <property type="entry name" value="Peptidase_S26"/>
    <property type="match status" value="1"/>
</dbReference>
<reference evidence="2 3" key="1">
    <citation type="submission" date="2020-08" db="EMBL/GenBank/DDBJ databases">
        <title>Genomic Encyclopedia of Type Strains, Phase IV (KMG-IV): sequencing the most valuable type-strain genomes for metagenomic binning, comparative biology and taxonomic classification.</title>
        <authorList>
            <person name="Goeker M."/>
        </authorList>
    </citation>
    <scope>NUCLEOTIDE SEQUENCE [LARGE SCALE GENOMIC DNA]</scope>
    <source>
        <strain evidence="2 3">DSM 4737</strain>
    </source>
</reference>
<dbReference type="EMBL" id="JACHOR010000002">
    <property type="protein sequence ID" value="MBB5745735.1"/>
    <property type="molecule type" value="Genomic_DNA"/>
</dbReference>
<keyword evidence="2" id="KW-0645">Protease</keyword>
<sequence>MKRLRNIFTRRGWAALVLLPIAIALGAATAVRTTPAPLLVNESPSLPKGIYWRAFGHDTSSGSIVALAQPARVQPYLRSLGLPTDVLLIKRVVAVGGQSVCAEGTTLVTPSGRHPVRARDRQGRHLPVWTGCRRLGPDEVFLLGDTETSLDSRYFGPVSRKAILGVYREGLSW</sequence>
<dbReference type="Proteomes" id="UP000545037">
    <property type="component" value="Unassembled WGS sequence"/>
</dbReference>
<gene>
    <name evidence="2" type="ORF">GGR13_001319</name>
</gene>
<dbReference type="SUPFAM" id="SSF51306">
    <property type="entry name" value="LexA/Signal peptidase"/>
    <property type="match status" value="1"/>
</dbReference>
<organism evidence="2 3">
    <name type="scientific">Brevundimonas variabilis</name>
    <dbReference type="NCBI Taxonomy" id="74312"/>
    <lineage>
        <taxon>Bacteria</taxon>
        <taxon>Pseudomonadati</taxon>
        <taxon>Pseudomonadota</taxon>
        <taxon>Alphaproteobacteria</taxon>
        <taxon>Caulobacterales</taxon>
        <taxon>Caulobacteraceae</taxon>
        <taxon>Brevundimonas</taxon>
    </lineage>
</organism>
<evidence type="ECO:0000313" key="2">
    <source>
        <dbReference type="EMBL" id="MBB5745735.1"/>
    </source>
</evidence>
<keyword evidence="3" id="KW-1185">Reference proteome</keyword>
<evidence type="ECO:0000259" key="1">
    <source>
        <dbReference type="Pfam" id="PF10502"/>
    </source>
</evidence>
<protein>
    <submittedName>
        <fullName evidence="2">Type IV secretory pathway protease TraF</fullName>
    </submittedName>
</protein>